<dbReference type="RefSeq" id="XP_040722065.1">
    <property type="nucleotide sequence ID" value="XM_040867130.1"/>
</dbReference>
<keyword evidence="8 9" id="KW-0472">Membrane</keyword>
<dbReference type="PANTHER" id="PTHR45829:SF4">
    <property type="entry name" value="MITOCHONDRIAL CARRIER PROTEIN RIM2"/>
    <property type="match status" value="1"/>
</dbReference>
<evidence type="ECO:0000256" key="2">
    <source>
        <dbReference type="ARBA" id="ARBA00022448"/>
    </source>
</evidence>
<keyword evidence="4" id="KW-0677">Repeat</keyword>
<evidence type="ECO:0000256" key="10">
    <source>
        <dbReference type="RuleBase" id="RU000488"/>
    </source>
</evidence>
<dbReference type="SUPFAM" id="SSF103506">
    <property type="entry name" value="Mitochondrial carrier"/>
    <property type="match status" value="1"/>
</dbReference>
<keyword evidence="6" id="KW-1133">Transmembrane helix</keyword>
<dbReference type="GeneID" id="63783729"/>
<dbReference type="EMBL" id="MCFI01000029">
    <property type="protein sequence ID" value="ORY74591.1"/>
    <property type="molecule type" value="Genomic_DNA"/>
</dbReference>
<keyword evidence="5" id="KW-0999">Mitochondrion inner membrane</keyword>
<keyword evidence="2 10" id="KW-0813">Transport</keyword>
<evidence type="ECO:0000256" key="7">
    <source>
        <dbReference type="ARBA" id="ARBA00023128"/>
    </source>
</evidence>
<dbReference type="OrthoDB" id="269120at2759"/>
<feature type="non-terminal residue" evidence="11">
    <location>
        <position position="312"/>
    </location>
</feature>
<keyword evidence="12" id="KW-1185">Reference proteome</keyword>
<evidence type="ECO:0000256" key="8">
    <source>
        <dbReference type="ARBA" id="ARBA00023136"/>
    </source>
</evidence>
<dbReference type="PANTHER" id="PTHR45829">
    <property type="entry name" value="MITOCHONDRIAL CARRIER PROTEIN RIM2"/>
    <property type="match status" value="1"/>
</dbReference>
<sequence length="312" mass="34175">HFVAGAVAGFAGALVTSPLDVIKTRLQSDYYANRIRPTNVVVPRTVVGKGLHHFADTFRMIGEISRTEGTKALFRGLGPNLLGIVPARSINFFSYGTGKRLLSDAFYDGKENSMVHLSAAAIAGIITSTATNPIWLVKTRLQLDKAHDVTQRQYSNSFDCLKKVLKQEGLRGLYKGLTASYLGVSESIIQWTTYEYFKGMIARRTIRRKQQGLPDNTTLENAIEWAGKLGAAAGAKLVAAGFAYPHEVIRTRLRQLPPDGRPKYTGLVQCFKLVLKEEGASALYGGMTAHLLRVVPSAAILFGTYELVVELL</sequence>
<dbReference type="PROSITE" id="PS50920">
    <property type="entry name" value="SOLCAR"/>
    <property type="match status" value="3"/>
</dbReference>
<dbReference type="PRINTS" id="PR00926">
    <property type="entry name" value="MITOCARRIER"/>
</dbReference>
<dbReference type="InterPro" id="IPR002067">
    <property type="entry name" value="MCP"/>
</dbReference>
<organism evidence="11 12">
    <name type="scientific">Protomyces lactucae-debilis</name>
    <dbReference type="NCBI Taxonomy" id="2754530"/>
    <lineage>
        <taxon>Eukaryota</taxon>
        <taxon>Fungi</taxon>
        <taxon>Dikarya</taxon>
        <taxon>Ascomycota</taxon>
        <taxon>Taphrinomycotina</taxon>
        <taxon>Taphrinomycetes</taxon>
        <taxon>Taphrinales</taxon>
        <taxon>Protomycetaceae</taxon>
        <taxon>Protomyces</taxon>
    </lineage>
</organism>
<dbReference type="STRING" id="56484.A0A1Y2ESP0"/>
<feature type="repeat" description="Solcar" evidence="9">
    <location>
        <begin position="111"/>
        <end position="200"/>
    </location>
</feature>
<name>A0A1Y2ESP0_PROLT</name>
<evidence type="ECO:0000256" key="1">
    <source>
        <dbReference type="ARBA" id="ARBA00004448"/>
    </source>
</evidence>
<dbReference type="InterPro" id="IPR049562">
    <property type="entry name" value="SLC25A33/36-like"/>
</dbReference>
<dbReference type="InterPro" id="IPR018108">
    <property type="entry name" value="MCP_transmembrane"/>
</dbReference>
<comment type="subcellular location">
    <subcellularLocation>
        <location evidence="1">Mitochondrion inner membrane</location>
        <topology evidence="1">Multi-pass membrane protein</topology>
    </subcellularLocation>
</comment>
<evidence type="ECO:0000256" key="6">
    <source>
        <dbReference type="ARBA" id="ARBA00022989"/>
    </source>
</evidence>
<evidence type="ECO:0000256" key="4">
    <source>
        <dbReference type="ARBA" id="ARBA00022737"/>
    </source>
</evidence>
<reference evidence="11 12" key="1">
    <citation type="submission" date="2016-07" db="EMBL/GenBank/DDBJ databases">
        <title>Pervasive Adenine N6-methylation of Active Genes in Fungi.</title>
        <authorList>
            <consortium name="DOE Joint Genome Institute"/>
            <person name="Mondo S.J."/>
            <person name="Dannebaum R.O."/>
            <person name="Kuo R.C."/>
            <person name="Labutti K."/>
            <person name="Haridas S."/>
            <person name="Kuo A."/>
            <person name="Salamov A."/>
            <person name="Ahrendt S.R."/>
            <person name="Lipzen A."/>
            <person name="Sullivan W."/>
            <person name="Andreopoulos W.B."/>
            <person name="Clum A."/>
            <person name="Lindquist E."/>
            <person name="Daum C."/>
            <person name="Ramamoorthy G.K."/>
            <person name="Gryganskyi A."/>
            <person name="Culley D."/>
            <person name="Magnuson J.K."/>
            <person name="James T.Y."/>
            <person name="O'Malley M.A."/>
            <person name="Stajich J.E."/>
            <person name="Spatafora J.W."/>
            <person name="Visel A."/>
            <person name="Grigoriev I.V."/>
        </authorList>
    </citation>
    <scope>NUCLEOTIDE SEQUENCE [LARGE SCALE GENOMIC DNA]</scope>
    <source>
        <strain evidence="11 12">12-1054</strain>
    </source>
</reference>
<feature type="non-terminal residue" evidence="11">
    <location>
        <position position="1"/>
    </location>
</feature>
<dbReference type="AlphaFoldDB" id="A0A1Y2ESP0"/>
<keyword evidence="7" id="KW-0496">Mitochondrion</keyword>
<feature type="repeat" description="Solcar" evidence="9">
    <location>
        <begin position="1"/>
        <end position="101"/>
    </location>
</feature>
<feature type="repeat" description="Solcar" evidence="9">
    <location>
        <begin position="223"/>
        <end position="311"/>
    </location>
</feature>
<dbReference type="Pfam" id="PF00153">
    <property type="entry name" value="Mito_carr"/>
    <property type="match status" value="3"/>
</dbReference>
<protein>
    <submittedName>
        <fullName evidence="11">Mitochondrial carrier domain-containing protein</fullName>
    </submittedName>
</protein>
<dbReference type="GO" id="GO:0005743">
    <property type="term" value="C:mitochondrial inner membrane"/>
    <property type="evidence" value="ECO:0007669"/>
    <property type="project" value="UniProtKB-SubCell"/>
</dbReference>
<evidence type="ECO:0000256" key="9">
    <source>
        <dbReference type="PROSITE-ProRule" id="PRU00282"/>
    </source>
</evidence>
<accession>A0A1Y2ESP0</accession>
<gene>
    <name evidence="11" type="ORF">BCR37DRAFT_334132</name>
</gene>
<proteinExistence type="inferred from homology"/>
<keyword evidence="3 9" id="KW-0812">Transmembrane</keyword>
<evidence type="ECO:0000313" key="11">
    <source>
        <dbReference type="EMBL" id="ORY74591.1"/>
    </source>
</evidence>
<dbReference type="InterPro" id="IPR023395">
    <property type="entry name" value="MCP_dom_sf"/>
</dbReference>
<comment type="similarity">
    <text evidence="10">Belongs to the mitochondrial carrier (TC 2.A.29) family.</text>
</comment>
<dbReference type="GO" id="GO:1990519">
    <property type="term" value="P:pyrimidine nucleotide import into mitochondrion"/>
    <property type="evidence" value="ECO:0007669"/>
    <property type="project" value="TreeGrafter"/>
</dbReference>
<dbReference type="Proteomes" id="UP000193685">
    <property type="component" value="Unassembled WGS sequence"/>
</dbReference>
<dbReference type="OMA" id="WVMYEQM"/>
<evidence type="ECO:0000256" key="3">
    <source>
        <dbReference type="ARBA" id="ARBA00022692"/>
    </source>
</evidence>
<dbReference type="Gene3D" id="1.50.40.10">
    <property type="entry name" value="Mitochondrial carrier domain"/>
    <property type="match status" value="1"/>
</dbReference>
<dbReference type="GO" id="GO:0015218">
    <property type="term" value="F:pyrimidine nucleotide transmembrane transporter activity"/>
    <property type="evidence" value="ECO:0007669"/>
    <property type="project" value="InterPro"/>
</dbReference>
<evidence type="ECO:0000256" key="5">
    <source>
        <dbReference type="ARBA" id="ARBA00022792"/>
    </source>
</evidence>
<evidence type="ECO:0000313" key="12">
    <source>
        <dbReference type="Proteomes" id="UP000193685"/>
    </source>
</evidence>
<comment type="caution">
    <text evidence="11">The sequence shown here is derived from an EMBL/GenBank/DDBJ whole genome shotgun (WGS) entry which is preliminary data.</text>
</comment>